<dbReference type="GO" id="GO:0008360">
    <property type="term" value="P:regulation of cell shape"/>
    <property type="evidence" value="ECO:0007669"/>
    <property type="project" value="UniProtKB-KW"/>
</dbReference>
<evidence type="ECO:0000256" key="4">
    <source>
        <dbReference type="ARBA" id="ARBA00022670"/>
    </source>
</evidence>
<dbReference type="GO" id="GO:0009252">
    <property type="term" value="P:peptidoglycan biosynthetic process"/>
    <property type="evidence" value="ECO:0007669"/>
    <property type="project" value="UniProtKB-KW"/>
</dbReference>
<keyword evidence="7" id="KW-0378">Hydrolase</keyword>
<evidence type="ECO:0000256" key="2">
    <source>
        <dbReference type="ARBA" id="ARBA00007739"/>
    </source>
</evidence>
<dbReference type="GO" id="GO:0071555">
    <property type="term" value="P:cell wall organization"/>
    <property type="evidence" value="ECO:0007669"/>
    <property type="project" value="UniProtKB-KW"/>
</dbReference>
<sequence>MLAVAATIGLIVAGMAMPFVWLTRVALDAVVDQTDGLPVELAIEPLAQRSRVLDRDGQLVATFYDRNRVVVSLDEIDPTLVNAVLAIEDSRFYEHGGVDLQGTARALLTNTLSADVVQGGSSITQQLVKMTLVEQADAEREREEATAPTYSRKVRELRFAVYLERTYSKDWILERYLNTAYFGASAYGVEAAAERYFSRSASDLSIRQAALIAGLAKFPTLYDPLDAPAQAWTRRNLVLDRMAELSMIKPARVERIKSRGLGLRVTPVPNGCVRSAAPYFCEYVRAFLLRDRALGSTVAEREDLIRTGGLTVHTTLDVRFQRAADSAARSHVFPTDGAVGALAMLEPGTGDVMAVAQSRPMGRDAKAGETYINYAVPEEYGDANGFHAGSTFKVFVLAAAVRQGIPLQTRIHAPPQISIPVSRYRTCDGYPRSDEVWSPGNSTDSGVFNLYTGTQESVNTFYAQLEVRTGLCEPYRLARKMGIPLTDPASQQVPSFTLGVVDVSPLTMAEAYATFAARGRHCTARPITQVIDVEGDRLREYATHCRQVLPRAVADVVSDVLRGVQQPGGFGHSAGLTLAQQSAAKTGTSQQNRSVWFVGYTPNLATAAVLAGVNESGGWRTLNRQVIGGEYVPAAFGSTHAGPIWGDAMKGVQERLPDAVFTPPEPRYTRGVR</sequence>
<gene>
    <name evidence="16" type="ORF">D0Z08_23505</name>
</gene>
<dbReference type="GO" id="GO:0009002">
    <property type="term" value="F:serine-type D-Ala-D-Ala carboxypeptidase activity"/>
    <property type="evidence" value="ECO:0007669"/>
    <property type="project" value="UniProtKB-EC"/>
</dbReference>
<dbReference type="Gene3D" id="3.40.710.10">
    <property type="entry name" value="DD-peptidase/beta-lactamase superfamily"/>
    <property type="match status" value="1"/>
</dbReference>
<keyword evidence="17" id="KW-1185">Reference proteome</keyword>
<evidence type="ECO:0000256" key="11">
    <source>
        <dbReference type="ARBA" id="ARBA00023316"/>
    </source>
</evidence>
<evidence type="ECO:0000256" key="10">
    <source>
        <dbReference type="ARBA" id="ARBA00023268"/>
    </source>
</evidence>
<dbReference type="AlphaFoldDB" id="A0A417XWQ1"/>
<keyword evidence="6 16" id="KW-0808">Transferase</keyword>
<evidence type="ECO:0000313" key="16">
    <source>
        <dbReference type="EMBL" id="RHW24690.1"/>
    </source>
</evidence>
<organism evidence="16 17">
    <name type="scientific">Nocardioides immobilis</name>
    <dbReference type="NCBI Taxonomy" id="2049295"/>
    <lineage>
        <taxon>Bacteria</taxon>
        <taxon>Bacillati</taxon>
        <taxon>Actinomycetota</taxon>
        <taxon>Actinomycetes</taxon>
        <taxon>Propionibacteriales</taxon>
        <taxon>Nocardioidaceae</taxon>
        <taxon>Nocardioides</taxon>
    </lineage>
</organism>
<dbReference type="PANTHER" id="PTHR32282:SF33">
    <property type="entry name" value="PEPTIDOGLYCAN GLYCOSYLTRANSFERASE"/>
    <property type="match status" value="1"/>
</dbReference>
<dbReference type="Pfam" id="PF00912">
    <property type="entry name" value="Transgly"/>
    <property type="match status" value="1"/>
</dbReference>
<dbReference type="GO" id="GO:0008955">
    <property type="term" value="F:peptidoglycan glycosyltransferase activity"/>
    <property type="evidence" value="ECO:0007669"/>
    <property type="project" value="UniProtKB-EC"/>
</dbReference>
<dbReference type="PANTHER" id="PTHR32282">
    <property type="entry name" value="BINDING PROTEIN TRANSPEPTIDASE, PUTATIVE-RELATED"/>
    <property type="match status" value="1"/>
</dbReference>
<dbReference type="InterPro" id="IPR023346">
    <property type="entry name" value="Lysozyme-like_dom_sf"/>
</dbReference>
<dbReference type="GO" id="GO:0030288">
    <property type="term" value="C:outer membrane-bounded periplasmic space"/>
    <property type="evidence" value="ECO:0007669"/>
    <property type="project" value="TreeGrafter"/>
</dbReference>
<dbReference type="FunFam" id="1.10.3810.10:FF:000001">
    <property type="entry name" value="Penicillin-binding protein 1A"/>
    <property type="match status" value="1"/>
</dbReference>
<evidence type="ECO:0000256" key="9">
    <source>
        <dbReference type="ARBA" id="ARBA00022984"/>
    </source>
</evidence>
<evidence type="ECO:0000313" key="17">
    <source>
        <dbReference type="Proteomes" id="UP000283644"/>
    </source>
</evidence>
<evidence type="ECO:0000256" key="1">
    <source>
        <dbReference type="ARBA" id="ARBA00007090"/>
    </source>
</evidence>
<dbReference type="SUPFAM" id="SSF56601">
    <property type="entry name" value="beta-lactamase/transpeptidase-like"/>
    <property type="match status" value="1"/>
</dbReference>
<evidence type="ECO:0000256" key="7">
    <source>
        <dbReference type="ARBA" id="ARBA00022801"/>
    </source>
</evidence>
<accession>A0A417XWQ1</accession>
<evidence type="ECO:0000256" key="6">
    <source>
        <dbReference type="ARBA" id="ARBA00022679"/>
    </source>
</evidence>
<dbReference type="InterPro" id="IPR001460">
    <property type="entry name" value="PCN-bd_Tpept"/>
</dbReference>
<comment type="caution">
    <text evidence="16">The sequence shown here is derived from an EMBL/GenBank/DDBJ whole genome shotgun (WGS) entry which is preliminary data.</text>
</comment>
<dbReference type="EMBL" id="QXGH01000030">
    <property type="protein sequence ID" value="RHW24690.1"/>
    <property type="molecule type" value="Genomic_DNA"/>
</dbReference>
<dbReference type="Pfam" id="PF00905">
    <property type="entry name" value="Transpeptidase"/>
    <property type="match status" value="1"/>
</dbReference>
<evidence type="ECO:0000259" key="15">
    <source>
        <dbReference type="Pfam" id="PF00912"/>
    </source>
</evidence>
<evidence type="ECO:0000256" key="13">
    <source>
        <dbReference type="ARBA" id="ARBA00049902"/>
    </source>
</evidence>
<dbReference type="GO" id="GO:0006508">
    <property type="term" value="P:proteolysis"/>
    <property type="evidence" value="ECO:0007669"/>
    <property type="project" value="UniProtKB-KW"/>
</dbReference>
<name>A0A417XWQ1_9ACTN</name>
<feature type="domain" description="Glycosyl transferase family 51" evidence="15">
    <location>
        <begin position="57"/>
        <end position="242"/>
    </location>
</feature>
<evidence type="ECO:0000256" key="8">
    <source>
        <dbReference type="ARBA" id="ARBA00022960"/>
    </source>
</evidence>
<comment type="similarity">
    <text evidence="2">In the N-terminal section; belongs to the glycosyltransferase 51 family.</text>
</comment>
<keyword evidence="4" id="KW-0645">Protease</keyword>
<reference evidence="16 17" key="1">
    <citation type="submission" date="2018-09" db="EMBL/GenBank/DDBJ databases">
        <title>Genome sequencing of Nocardioides immobilis CCTCC AB 2017083 for comparison to Nocardioides silvaticus.</title>
        <authorList>
            <person name="Li C."/>
            <person name="Wang G."/>
        </authorList>
    </citation>
    <scope>NUCLEOTIDE SEQUENCE [LARGE SCALE GENOMIC DNA]</scope>
    <source>
        <strain evidence="16 17">CCTCC AB 2017083</strain>
    </source>
</reference>
<dbReference type="InterPro" id="IPR050396">
    <property type="entry name" value="Glycosyltr_51/Transpeptidase"/>
</dbReference>
<proteinExistence type="inferred from homology"/>
<evidence type="ECO:0000256" key="12">
    <source>
        <dbReference type="ARBA" id="ARBA00034000"/>
    </source>
</evidence>
<evidence type="ECO:0000256" key="5">
    <source>
        <dbReference type="ARBA" id="ARBA00022676"/>
    </source>
</evidence>
<keyword evidence="9" id="KW-0573">Peptidoglycan synthesis</keyword>
<comment type="catalytic activity">
    <reaction evidence="12">
        <text>Preferential cleavage: (Ac)2-L-Lys-D-Ala-|-D-Ala. Also transpeptidation of peptidyl-alanyl moieties that are N-acyl substituents of D-alanine.</text>
        <dbReference type="EC" id="3.4.16.4"/>
    </reaction>
</comment>
<comment type="catalytic activity">
    <reaction evidence="13">
        <text>[GlcNAc-(1-&gt;4)-Mur2Ac(oyl-L-Ala-gamma-D-Glu-L-Lys-D-Ala-D-Ala)](n)-di-trans,octa-cis-undecaprenyl diphosphate + beta-D-GlcNAc-(1-&gt;4)-Mur2Ac(oyl-L-Ala-gamma-D-Glu-L-Lys-D-Ala-D-Ala)-di-trans,octa-cis-undecaprenyl diphosphate = [GlcNAc-(1-&gt;4)-Mur2Ac(oyl-L-Ala-gamma-D-Glu-L-Lys-D-Ala-D-Ala)](n+1)-di-trans,octa-cis-undecaprenyl diphosphate + di-trans,octa-cis-undecaprenyl diphosphate + H(+)</text>
        <dbReference type="Rhea" id="RHEA:23708"/>
        <dbReference type="Rhea" id="RHEA-COMP:9602"/>
        <dbReference type="Rhea" id="RHEA-COMP:9603"/>
        <dbReference type="ChEBI" id="CHEBI:15378"/>
        <dbReference type="ChEBI" id="CHEBI:58405"/>
        <dbReference type="ChEBI" id="CHEBI:60033"/>
        <dbReference type="ChEBI" id="CHEBI:78435"/>
        <dbReference type="EC" id="2.4.99.28"/>
    </reaction>
</comment>
<protein>
    <submittedName>
        <fullName evidence="16">Glycosyl transferase</fullName>
    </submittedName>
</protein>
<keyword evidence="10" id="KW-0511">Multifunctional enzyme</keyword>
<dbReference type="Proteomes" id="UP000283644">
    <property type="component" value="Unassembled WGS sequence"/>
</dbReference>
<comment type="similarity">
    <text evidence="1">In the C-terminal section; belongs to the transpeptidase family.</text>
</comment>
<keyword evidence="5" id="KW-0328">Glycosyltransferase</keyword>
<evidence type="ECO:0000259" key="14">
    <source>
        <dbReference type="Pfam" id="PF00905"/>
    </source>
</evidence>
<evidence type="ECO:0000256" key="3">
    <source>
        <dbReference type="ARBA" id="ARBA00022645"/>
    </source>
</evidence>
<keyword evidence="8" id="KW-0133">Cell shape</keyword>
<dbReference type="InterPro" id="IPR001264">
    <property type="entry name" value="Glyco_trans_51"/>
</dbReference>
<keyword evidence="11" id="KW-0961">Cell wall biogenesis/degradation</keyword>
<dbReference type="InterPro" id="IPR012338">
    <property type="entry name" value="Beta-lactam/transpept-like"/>
</dbReference>
<keyword evidence="3" id="KW-0121">Carboxypeptidase</keyword>
<dbReference type="SUPFAM" id="SSF53955">
    <property type="entry name" value="Lysozyme-like"/>
    <property type="match status" value="1"/>
</dbReference>
<dbReference type="Gene3D" id="1.10.3810.10">
    <property type="entry name" value="Biosynthetic peptidoglycan transglycosylase-like"/>
    <property type="match status" value="1"/>
</dbReference>
<feature type="domain" description="Penicillin-binding protein transpeptidase" evidence="14">
    <location>
        <begin position="341"/>
        <end position="610"/>
    </location>
</feature>
<dbReference type="InterPro" id="IPR036950">
    <property type="entry name" value="PBP_transglycosylase"/>
</dbReference>
<dbReference type="GO" id="GO:0008658">
    <property type="term" value="F:penicillin binding"/>
    <property type="evidence" value="ECO:0007669"/>
    <property type="project" value="InterPro"/>
</dbReference>